<dbReference type="InterPro" id="IPR002156">
    <property type="entry name" value="RNaseH_domain"/>
</dbReference>
<reference evidence="2 3" key="1">
    <citation type="journal article" date="2024" name="G3 (Bethesda)">
        <title>Genome assembly of Hibiscus sabdariffa L. provides insights into metabolisms of medicinal natural products.</title>
        <authorList>
            <person name="Kim T."/>
        </authorList>
    </citation>
    <scope>NUCLEOTIDE SEQUENCE [LARGE SCALE GENOMIC DNA]</scope>
    <source>
        <strain evidence="2">TK-2024</strain>
        <tissue evidence="2">Old leaves</tissue>
    </source>
</reference>
<sequence length="139" mass="15986">MVCSISGNDYSWVKSQVGWVKANADRLLACRMRRRRVEGVYEILMHAWPAGFCIVVVKKDNVDVFKILEGKSPASSDNTVVESTKYLPRLDWEVRSQHIGRMQNKVTDALTVASRDKFIGEWIYITLPVYVKDFLIQEC</sequence>
<gene>
    <name evidence="2" type="ORF">V6N12_023991</name>
</gene>
<accession>A0ABR2FZH5</accession>
<dbReference type="EMBL" id="JBBPBM010000004">
    <property type="protein sequence ID" value="KAK8589597.1"/>
    <property type="molecule type" value="Genomic_DNA"/>
</dbReference>
<proteinExistence type="predicted"/>
<name>A0ABR2FZH5_9ROSI</name>
<protein>
    <recommendedName>
        <fullName evidence="1">RNase H type-1 domain-containing protein</fullName>
    </recommendedName>
</protein>
<evidence type="ECO:0000313" key="2">
    <source>
        <dbReference type="EMBL" id="KAK8589597.1"/>
    </source>
</evidence>
<evidence type="ECO:0000313" key="3">
    <source>
        <dbReference type="Proteomes" id="UP001472677"/>
    </source>
</evidence>
<dbReference type="Pfam" id="PF13456">
    <property type="entry name" value="RVT_3"/>
    <property type="match status" value="1"/>
</dbReference>
<comment type="caution">
    <text evidence="2">The sequence shown here is derived from an EMBL/GenBank/DDBJ whole genome shotgun (WGS) entry which is preliminary data.</text>
</comment>
<organism evidence="2 3">
    <name type="scientific">Hibiscus sabdariffa</name>
    <name type="common">roselle</name>
    <dbReference type="NCBI Taxonomy" id="183260"/>
    <lineage>
        <taxon>Eukaryota</taxon>
        <taxon>Viridiplantae</taxon>
        <taxon>Streptophyta</taxon>
        <taxon>Embryophyta</taxon>
        <taxon>Tracheophyta</taxon>
        <taxon>Spermatophyta</taxon>
        <taxon>Magnoliopsida</taxon>
        <taxon>eudicotyledons</taxon>
        <taxon>Gunneridae</taxon>
        <taxon>Pentapetalae</taxon>
        <taxon>rosids</taxon>
        <taxon>malvids</taxon>
        <taxon>Malvales</taxon>
        <taxon>Malvaceae</taxon>
        <taxon>Malvoideae</taxon>
        <taxon>Hibiscus</taxon>
    </lineage>
</organism>
<feature type="domain" description="RNase H type-1" evidence="1">
    <location>
        <begin position="44"/>
        <end position="110"/>
    </location>
</feature>
<evidence type="ECO:0000259" key="1">
    <source>
        <dbReference type="Pfam" id="PF13456"/>
    </source>
</evidence>
<dbReference type="Proteomes" id="UP001472677">
    <property type="component" value="Unassembled WGS sequence"/>
</dbReference>
<keyword evidence="3" id="KW-1185">Reference proteome</keyword>